<evidence type="ECO:0000313" key="1">
    <source>
        <dbReference type="EMBL" id="SHO55781.1"/>
    </source>
</evidence>
<dbReference type="SUPFAM" id="SSF64182">
    <property type="entry name" value="DHH phosphoesterases"/>
    <property type="match status" value="1"/>
</dbReference>
<protein>
    <recommendedName>
        <fullName evidence="3">DHHA1 domain protein</fullName>
    </recommendedName>
</protein>
<accession>A0A1M7YT49</accession>
<keyword evidence="2" id="KW-1185">Reference proteome</keyword>
<organism evidence="1 2">
    <name type="scientific">Vibrio quintilis</name>
    <dbReference type="NCBI Taxonomy" id="1117707"/>
    <lineage>
        <taxon>Bacteria</taxon>
        <taxon>Pseudomonadati</taxon>
        <taxon>Pseudomonadota</taxon>
        <taxon>Gammaproteobacteria</taxon>
        <taxon>Vibrionales</taxon>
        <taxon>Vibrionaceae</taxon>
        <taxon>Vibrio</taxon>
    </lineage>
</organism>
<reference evidence="2" key="1">
    <citation type="submission" date="2016-12" db="EMBL/GenBank/DDBJ databases">
        <authorList>
            <person name="Rodrigo-Torres L."/>
            <person name="Arahal R.D."/>
            <person name="Lucena T."/>
        </authorList>
    </citation>
    <scope>NUCLEOTIDE SEQUENCE [LARGE SCALE GENOMIC DNA]</scope>
</reference>
<evidence type="ECO:0000313" key="2">
    <source>
        <dbReference type="Proteomes" id="UP000184600"/>
    </source>
</evidence>
<dbReference type="Proteomes" id="UP000184600">
    <property type="component" value="Unassembled WGS sequence"/>
</dbReference>
<sequence>MHFDIFNGDADGILSLLQLRKAQPRDSVLVTGVKRDIQLLDTVEVSDGDTLTVLDISMEKNQDGLHRILSQAEHIFYADHHKSGQIPVSGKLDAHIDLDANICTALIVDQHLQGQYHSWAITAAFGDNLSAVAKRLSSEAGYSLKEAEQLEELGILLNYNGYGHHTDDLFYHPAELYRLLMNYVSPFDVVADSSSPFYTLREGYQSDFQAVSELIPVYSSQYLSVIELPDEVFSRRISGVFGNFLANENPERAHVILTRNEDASFRISLRAPLNNKQGAGDICGSFPTGGGRAAAAGVNVLPEPVLEQFIARTEAYYAG</sequence>
<name>A0A1M7YT49_9VIBR</name>
<gene>
    <name evidence="1" type="ORF">VQ7734_01527</name>
</gene>
<dbReference type="EMBL" id="FRFG01000018">
    <property type="protein sequence ID" value="SHO55781.1"/>
    <property type="molecule type" value="Genomic_DNA"/>
</dbReference>
<dbReference type="RefSeq" id="WP_073581134.1">
    <property type="nucleotide sequence ID" value="NZ_AP024897.1"/>
</dbReference>
<dbReference type="STRING" id="1117707.VQ7734_01527"/>
<dbReference type="InterPro" id="IPR038763">
    <property type="entry name" value="DHH_sf"/>
</dbReference>
<evidence type="ECO:0008006" key="3">
    <source>
        <dbReference type="Google" id="ProtNLM"/>
    </source>
</evidence>
<dbReference type="OrthoDB" id="5429547at2"/>
<dbReference type="AlphaFoldDB" id="A0A1M7YT49"/>
<proteinExistence type="predicted"/>